<evidence type="ECO:0000313" key="11">
    <source>
        <dbReference type="EMBL" id="KIZ04311.1"/>
    </source>
</evidence>
<feature type="transmembrane region" description="Helical" evidence="9">
    <location>
        <begin position="393"/>
        <end position="413"/>
    </location>
</feature>
<keyword evidence="4 9" id="KW-0812">Transmembrane</keyword>
<accession>A0A0D2NH07</accession>
<feature type="domain" description="Cas1p 10 TM acyl transferase" evidence="10">
    <location>
        <begin position="124"/>
        <end position="538"/>
    </location>
</feature>
<keyword evidence="7" id="KW-0325">Glycoprotein</keyword>
<evidence type="ECO:0000256" key="5">
    <source>
        <dbReference type="ARBA" id="ARBA00022989"/>
    </source>
</evidence>
<dbReference type="GeneID" id="25736524"/>
<evidence type="ECO:0000256" key="7">
    <source>
        <dbReference type="ARBA" id="ARBA00023180"/>
    </source>
</evidence>
<feature type="region of interest" description="Disordered" evidence="8">
    <location>
        <begin position="67"/>
        <end position="93"/>
    </location>
</feature>
<feature type="transmembrane region" description="Helical" evidence="9">
    <location>
        <begin position="274"/>
        <end position="294"/>
    </location>
</feature>
<keyword evidence="5 9" id="KW-1133">Transmembrane helix</keyword>
<dbReference type="Pfam" id="PF07779">
    <property type="entry name" value="Cas1_AcylT"/>
    <property type="match status" value="1"/>
</dbReference>
<dbReference type="KEGG" id="mng:MNEG_3646"/>
<dbReference type="GO" id="GO:0010411">
    <property type="term" value="P:xyloglucan metabolic process"/>
    <property type="evidence" value="ECO:0007669"/>
    <property type="project" value="TreeGrafter"/>
</dbReference>
<protein>
    <recommendedName>
        <fullName evidence="10">Cas1p 10 TM acyl transferase domain-containing protein</fullName>
    </recommendedName>
</protein>
<dbReference type="OrthoDB" id="1932925at2759"/>
<feature type="transmembrane region" description="Helical" evidence="9">
    <location>
        <begin position="20"/>
        <end position="41"/>
    </location>
</feature>
<dbReference type="GO" id="GO:0016407">
    <property type="term" value="F:acetyltransferase activity"/>
    <property type="evidence" value="ECO:0007669"/>
    <property type="project" value="TreeGrafter"/>
</dbReference>
<feature type="transmembrane region" description="Helical" evidence="9">
    <location>
        <begin position="494"/>
        <end position="513"/>
    </location>
</feature>
<organism evidence="11 12">
    <name type="scientific">Monoraphidium neglectum</name>
    <dbReference type="NCBI Taxonomy" id="145388"/>
    <lineage>
        <taxon>Eukaryota</taxon>
        <taxon>Viridiplantae</taxon>
        <taxon>Chlorophyta</taxon>
        <taxon>core chlorophytes</taxon>
        <taxon>Chlorophyceae</taxon>
        <taxon>CS clade</taxon>
        <taxon>Sphaeropleales</taxon>
        <taxon>Selenastraceae</taxon>
        <taxon>Monoraphidium</taxon>
    </lineage>
</organism>
<reference evidence="11 12" key="1">
    <citation type="journal article" date="2013" name="BMC Genomics">
        <title>Reconstruction of the lipid metabolism for the microalga Monoraphidium neglectum from its genome sequence reveals characteristics suitable for biofuel production.</title>
        <authorList>
            <person name="Bogen C."/>
            <person name="Al-Dilaimi A."/>
            <person name="Albersmeier A."/>
            <person name="Wichmann J."/>
            <person name="Grundmann M."/>
            <person name="Rupp O."/>
            <person name="Lauersen K.J."/>
            <person name="Blifernez-Klassen O."/>
            <person name="Kalinowski J."/>
            <person name="Goesmann A."/>
            <person name="Mussgnug J.H."/>
            <person name="Kruse O."/>
        </authorList>
    </citation>
    <scope>NUCLEOTIDE SEQUENCE [LARGE SCALE GENOMIC DNA]</scope>
    <source>
        <strain evidence="11 12">SAG 48.87</strain>
    </source>
</reference>
<dbReference type="RefSeq" id="XP_013903330.1">
    <property type="nucleotide sequence ID" value="XM_014047876.1"/>
</dbReference>
<keyword evidence="3" id="KW-0808">Transferase</keyword>
<evidence type="ECO:0000256" key="3">
    <source>
        <dbReference type="ARBA" id="ARBA00022679"/>
    </source>
</evidence>
<evidence type="ECO:0000256" key="4">
    <source>
        <dbReference type="ARBA" id="ARBA00022692"/>
    </source>
</evidence>
<dbReference type="PANTHER" id="PTHR13533">
    <property type="entry name" value="N-ACETYLNEURAMINATE 9-O-ACETYLTRANSFERASE"/>
    <property type="match status" value="1"/>
</dbReference>
<dbReference type="EMBL" id="KK100687">
    <property type="protein sequence ID" value="KIZ04311.1"/>
    <property type="molecule type" value="Genomic_DNA"/>
</dbReference>
<name>A0A0D2NH07_9CHLO</name>
<evidence type="ECO:0000256" key="2">
    <source>
        <dbReference type="ARBA" id="ARBA00010666"/>
    </source>
</evidence>
<keyword evidence="12" id="KW-1185">Reference proteome</keyword>
<dbReference type="PANTHER" id="PTHR13533:SF1">
    <property type="entry name" value="N-ACETYLNEURAMINATE 9-O-ACETYLTRANSFERASE"/>
    <property type="match status" value="1"/>
</dbReference>
<proteinExistence type="inferred from homology"/>
<evidence type="ECO:0000259" key="10">
    <source>
        <dbReference type="Pfam" id="PF07779"/>
    </source>
</evidence>
<evidence type="ECO:0000256" key="8">
    <source>
        <dbReference type="SAM" id="MobiDB-lite"/>
    </source>
</evidence>
<dbReference type="InterPro" id="IPR012419">
    <property type="entry name" value="Cas1_AcylTrans_dom"/>
</dbReference>
<dbReference type="AlphaFoldDB" id="A0A0D2NH07"/>
<feature type="transmembrane region" description="Helical" evidence="9">
    <location>
        <begin position="363"/>
        <end position="381"/>
    </location>
</feature>
<feature type="transmembrane region" description="Helical" evidence="9">
    <location>
        <begin position="219"/>
        <end position="238"/>
    </location>
</feature>
<feature type="transmembrane region" description="Helical" evidence="9">
    <location>
        <begin position="163"/>
        <end position="180"/>
    </location>
</feature>
<evidence type="ECO:0000256" key="6">
    <source>
        <dbReference type="ARBA" id="ARBA00023136"/>
    </source>
</evidence>
<feature type="transmembrane region" description="Helical" evidence="9">
    <location>
        <begin position="454"/>
        <end position="474"/>
    </location>
</feature>
<comment type="subcellular location">
    <subcellularLocation>
        <location evidence="1">Membrane</location>
        <topology evidence="1">Multi-pass membrane protein</topology>
    </subcellularLocation>
</comment>
<dbReference type="GO" id="GO:0005794">
    <property type="term" value="C:Golgi apparatus"/>
    <property type="evidence" value="ECO:0007669"/>
    <property type="project" value="UniProtKB-ARBA"/>
</dbReference>
<evidence type="ECO:0000256" key="9">
    <source>
        <dbReference type="SAM" id="Phobius"/>
    </source>
</evidence>
<feature type="transmembrane region" description="Helical" evidence="9">
    <location>
        <begin position="306"/>
        <end position="330"/>
    </location>
</feature>
<dbReference type="GO" id="GO:0045492">
    <property type="term" value="P:xylan biosynthetic process"/>
    <property type="evidence" value="ECO:0007669"/>
    <property type="project" value="UniProtKB-ARBA"/>
</dbReference>
<keyword evidence="6 9" id="KW-0472">Membrane</keyword>
<dbReference type="GO" id="GO:0009834">
    <property type="term" value="P:plant-type secondary cell wall biogenesis"/>
    <property type="evidence" value="ECO:0007669"/>
    <property type="project" value="TreeGrafter"/>
</dbReference>
<evidence type="ECO:0000313" key="12">
    <source>
        <dbReference type="Proteomes" id="UP000054498"/>
    </source>
</evidence>
<sequence>MAGEGGVAAAAQADRQGPMIVSVGQVSFLLTYLWALGLYFYSLALHQKRTTRALSKAHLSDVQLPEFDSASKGGESTPLVSPEGRGSDSAPEHAVHSSQKLGFFQDAASSGLIKCVLLDQQALLDAKDTLQAIVEFGTIMVWFFLCDRTDLLPASEKHYERDVFLFIFLVLTIVAFGYSLQPVRTTLLLNRPQTEEWKGWMQVLFLLYHYFEAREAYNAIRIFIAGYVWMTGFGNFSYYYRTGDFGIGRFCQMMWRLNFMVFFTCVVLQNEYMLYYICPMHTLFTIMVYGALALAPQLNKSHPWLWAKILGCLVTVLVFWDIKSVFYALWTPFDFLMGYTDPRKSDNDRLHEWYFRSSLDRFIWVYGMACAMLHPYASKALTAIDEMPPPRRWTVRAAVVAATCAVFAVYYRSIYVLPKIEYNKVHAYTSWIPLTCWMIVRNMTPALRTWSMRLYGWLGCITLETYLSQFHIWLRSSVPNGQARWGTPKFLLTIIPGYPLLNFAACTAMYVFVSHRLFLLTLVLKDAAVPHDNNRVLARNLVLMGLMLVVCTTMGFVLHSTGLLWLASR</sequence>
<dbReference type="GO" id="GO:0016020">
    <property type="term" value="C:membrane"/>
    <property type="evidence" value="ECO:0007669"/>
    <property type="project" value="UniProtKB-SubCell"/>
</dbReference>
<comment type="similarity">
    <text evidence="2">Belongs to the PC-esterase family. CASD1 subfamily.</text>
</comment>
<evidence type="ECO:0000256" key="1">
    <source>
        <dbReference type="ARBA" id="ARBA00004141"/>
    </source>
</evidence>
<feature type="transmembrane region" description="Helical" evidence="9">
    <location>
        <begin position="541"/>
        <end position="567"/>
    </location>
</feature>
<dbReference type="Proteomes" id="UP000054498">
    <property type="component" value="Unassembled WGS sequence"/>
</dbReference>
<gene>
    <name evidence="11" type="ORF">MNEG_3646</name>
</gene>